<dbReference type="EMBL" id="JAHESF010000003">
    <property type="protein sequence ID" value="MBT1696026.1"/>
    <property type="molecule type" value="Genomic_DNA"/>
</dbReference>
<proteinExistence type="predicted"/>
<evidence type="ECO:0000313" key="2">
    <source>
        <dbReference type="Proteomes" id="UP001319200"/>
    </source>
</evidence>
<comment type="caution">
    <text evidence="1">The sequence shown here is derived from an EMBL/GenBank/DDBJ whole genome shotgun (WGS) entry which is preliminary data.</text>
</comment>
<name>A0AAP2DGY6_9BACT</name>
<dbReference type="Proteomes" id="UP001319200">
    <property type="component" value="Unassembled WGS sequence"/>
</dbReference>
<protein>
    <submittedName>
        <fullName evidence="1">Uncharacterized protein</fullName>
    </submittedName>
</protein>
<organism evidence="1 2">
    <name type="scientific">Chryseosolibacter histidini</name>
    <dbReference type="NCBI Taxonomy" id="2782349"/>
    <lineage>
        <taxon>Bacteria</taxon>
        <taxon>Pseudomonadati</taxon>
        <taxon>Bacteroidota</taxon>
        <taxon>Cytophagia</taxon>
        <taxon>Cytophagales</taxon>
        <taxon>Chryseotaleaceae</taxon>
        <taxon>Chryseosolibacter</taxon>
    </lineage>
</organism>
<gene>
    <name evidence="1" type="ORF">KK083_04000</name>
</gene>
<sequence length="171" mass="19636">MKHLKKSFTLLMLLMVLMGSRTFAQYYLRSNTRLSLNAMSRPAWEKKVLQEDNEYIYTGCERGTFYDNPLMLDGMSLDYTVFSLKTKGELTVLKGAAITGQTTQVPFYVYLRRLGSKVLIPGRERPDVNQIKVEISEILQYAQPYDQLVIEPVRKEDGPAKRILNLLDDGC</sequence>
<accession>A0AAP2DGY6</accession>
<evidence type="ECO:0000313" key="1">
    <source>
        <dbReference type="EMBL" id="MBT1696026.1"/>
    </source>
</evidence>
<keyword evidence="2" id="KW-1185">Reference proteome</keyword>
<dbReference type="RefSeq" id="WP_254160930.1">
    <property type="nucleotide sequence ID" value="NZ_JAHESF010000003.1"/>
</dbReference>
<dbReference type="AlphaFoldDB" id="A0AAP2DGY6"/>
<reference evidence="1 2" key="1">
    <citation type="submission" date="2021-05" db="EMBL/GenBank/DDBJ databases">
        <title>A Polyphasic approach of four new species of the genus Ohtaekwangia: Ohtaekwangia histidinii sp. nov., Ohtaekwangia cretensis sp. nov., Ohtaekwangia indiensis sp. nov., Ohtaekwangia reichenbachii sp. nov. from diverse environment.</title>
        <authorList>
            <person name="Octaviana S."/>
        </authorList>
    </citation>
    <scope>NUCLEOTIDE SEQUENCE [LARGE SCALE GENOMIC DNA]</scope>
    <source>
        <strain evidence="1 2">PWU4</strain>
    </source>
</reference>